<evidence type="ECO:0000259" key="3">
    <source>
        <dbReference type="SMART" id="SM00967"/>
    </source>
</evidence>
<proteinExistence type="predicted"/>
<evidence type="ECO:0000313" key="4">
    <source>
        <dbReference type="EMBL" id="PWB03431.1"/>
    </source>
</evidence>
<name>A0A2V1IQH4_9BACT</name>
<keyword evidence="1 4" id="KW-0489">Methyltransferase</keyword>
<dbReference type="Gene3D" id="3.30.1330.30">
    <property type="match status" value="1"/>
</dbReference>
<dbReference type="CDD" id="cd18103">
    <property type="entry name" value="SpoU-like_RlmB"/>
    <property type="match status" value="1"/>
</dbReference>
<comment type="caution">
    <text evidence="4">The sequence shown here is derived from an EMBL/GenBank/DDBJ whole genome shotgun (WGS) entry which is preliminary data.</text>
</comment>
<sequence length="251" mass="27339">MDRNDYIYGLRAVMEAIEAGKEIDKIFIAKDLQGDLASELIALARANRVVMQRVPVERINRITRKNHQGVLAMMSAVTYHRLDHLVPELYEAGILPFIVLLDGMTDVRNFGAIARTCECAGVDAIVIPEHGSVSVGGDAIKTSAGALHHIPVCRVSSIAWAAKFLRENGYNVVAVTEKSDINYTEGKYSDPVAIVMGAEDVGISPEAMKQCETRVGIPMFGNIGSLNVSVAAGVMIYEVVRQRLEANLEII</sequence>
<dbReference type="SUPFAM" id="SSF55315">
    <property type="entry name" value="L30e-like"/>
    <property type="match status" value="1"/>
</dbReference>
<protein>
    <submittedName>
        <fullName evidence="4">23S rRNA (Guanosine(2251)-2'-O)-methyltransferase RlmB</fullName>
    </submittedName>
</protein>
<dbReference type="SUPFAM" id="SSF75217">
    <property type="entry name" value="alpha/beta knot"/>
    <property type="match status" value="1"/>
</dbReference>
<dbReference type="NCBIfam" id="TIGR00186">
    <property type="entry name" value="rRNA_methyl_3"/>
    <property type="match status" value="1"/>
</dbReference>
<dbReference type="GO" id="GO:0003723">
    <property type="term" value="F:RNA binding"/>
    <property type="evidence" value="ECO:0007669"/>
    <property type="project" value="InterPro"/>
</dbReference>
<dbReference type="InterPro" id="IPR013123">
    <property type="entry name" value="SpoU_subst-bd"/>
</dbReference>
<dbReference type="GO" id="GO:0005829">
    <property type="term" value="C:cytosol"/>
    <property type="evidence" value="ECO:0007669"/>
    <property type="project" value="TreeGrafter"/>
</dbReference>
<accession>A0A2V1IQH4</accession>
<dbReference type="PANTHER" id="PTHR46429:SF1">
    <property type="entry name" value="23S RRNA (GUANOSINE-2'-O-)-METHYLTRANSFERASE RLMB"/>
    <property type="match status" value="1"/>
</dbReference>
<dbReference type="GO" id="GO:0032259">
    <property type="term" value="P:methylation"/>
    <property type="evidence" value="ECO:0007669"/>
    <property type="project" value="UniProtKB-KW"/>
</dbReference>
<dbReference type="Pfam" id="PF08032">
    <property type="entry name" value="SpoU_sub_bind"/>
    <property type="match status" value="1"/>
</dbReference>
<dbReference type="AlphaFoldDB" id="A0A2V1IQH4"/>
<reference evidence="5" key="1">
    <citation type="submission" date="2018-02" db="EMBL/GenBank/DDBJ databases">
        <authorList>
            <person name="Clavel T."/>
            <person name="Strowig T."/>
        </authorList>
    </citation>
    <scope>NUCLEOTIDE SEQUENCE [LARGE SCALE GENOMIC DNA]</scope>
    <source>
        <strain evidence="5">DSM 103720</strain>
    </source>
</reference>
<dbReference type="GeneID" id="82525382"/>
<keyword evidence="2 4" id="KW-0808">Transferase</keyword>
<organism evidence="4 5">
    <name type="scientific">Duncaniella muris</name>
    <dbReference type="NCBI Taxonomy" id="2094150"/>
    <lineage>
        <taxon>Bacteria</taxon>
        <taxon>Pseudomonadati</taxon>
        <taxon>Bacteroidota</taxon>
        <taxon>Bacteroidia</taxon>
        <taxon>Bacteroidales</taxon>
        <taxon>Muribaculaceae</taxon>
        <taxon>Duncaniella</taxon>
    </lineage>
</organism>
<dbReference type="EMBL" id="PUEC01000005">
    <property type="protein sequence ID" value="PWB03431.1"/>
    <property type="molecule type" value="Genomic_DNA"/>
</dbReference>
<dbReference type="Proteomes" id="UP000244905">
    <property type="component" value="Unassembled WGS sequence"/>
</dbReference>
<dbReference type="InterPro" id="IPR029026">
    <property type="entry name" value="tRNA_m1G_MTases_N"/>
</dbReference>
<dbReference type="Gene3D" id="3.40.1280.10">
    <property type="match status" value="1"/>
</dbReference>
<dbReference type="InterPro" id="IPR004441">
    <property type="entry name" value="rRNA_MeTrfase_TrmH"/>
</dbReference>
<dbReference type="PANTHER" id="PTHR46429">
    <property type="entry name" value="23S RRNA (GUANOSINE-2'-O-)-METHYLTRANSFERASE RLMB"/>
    <property type="match status" value="1"/>
</dbReference>
<dbReference type="InterPro" id="IPR001537">
    <property type="entry name" value="SpoU_MeTrfase"/>
</dbReference>
<dbReference type="GO" id="GO:0006396">
    <property type="term" value="P:RNA processing"/>
    <property type="evidence" value="ECO:0007669"/>
    <property type="project" value="InterPro"/>
</dbReference>
<dbReference type="InterPro" id="IPR029028">
    <property type="entry name" value="Alpha/beta_knot_MTases"/>
</dbReference>
<keyword evidence="5" id="KW-1185">Reference proteome</keyword>
<dbReference type="GO" id="GO:0008173">
    <property type="term" value="F:RNA methyltransferase activity"/>
    <property type="evidence" value="ECO:0007669"/>
    <property type="project" value="InterPro"/>
</dbReference>
<gene>
    <name evidence="4" type="ORF">C5O23_03325</name>
</gene>
<dbReference type="RefSeq" id="WP_107031541.1">
    <property type="nucleotide sequence ID" value="NZ_CAOLYA010000019.1"/>
</dbReference>
<dbReference type="SMART" id="SM00967">
    <property type="entry name" value="SpoU_sub_bind"/>
    <property type="match status" value="1"/>
</dbReference>
<dbReference type="Pfam" id="PF00588">
    <property type="entry name" value="SpoU_methylase"/>
    <property type="match status" value="1"/>
</dbReference>
<evidence type="ECO:0000313" key="5">
    <source>
        <dbReference type="Proteomes" id="UP000244905"/>
    </source>
</evidence>
<feature type="domain" description="RNA 2-O ribose methyltransferase substrate binding" evidence="3">
    <location>
        <begin position="6"/>
        <end position="80"/>
    </location>
</feature>
<evidence type="ECO:0000256" key="2">
    <source>
        <dbReference type="ARBA" id="ARBA00022679"/>
    </source>
</evidence>
<evidence type="ECO:0000256" key="1">
    <source>
        <dbReference type="ARBA" id="ARBA00022603"/>
    </source>
</evidence>
<dbReference type="InterPro" id="IPR029064">
    <property type="entry name" value="Ribosomal_eL30-like_sf"/>
</dbReference>